<keyword evidence="9" id="KW-1185">Reference proteome</keyword>
<organism evidence="8 9">
    <name type="scientific">Oldenlandia corymbosa var. corymbosa</name>
    <dbReference type="NCBI Taxonomy" id="529605"/>
    <lineage>
        <taxon>Eukaryota</taxon>
        <taxon>Viridiplantae</taxon>
        <taxon>Streptophyta</taxon>
        <taxon>Embryophyta</taxon>
        <taxon>Tracheophyta</taxon>
        <taxon>Spermatophyta</taxon>
        <taxon>Magnoliopsida</taxon>
        <taxon>eudicotyledons</taxon>
        <taxon>Gunneridae</taxon>
        <taxon>Pentapetalae</taxon>
        <taxon>asterids</taxon>
        <taxon>lamiids</taxon>
        <taxon>Gentianales</taxon>
        <taxon>Rubiaceae</taxon>
        <taxon>Rubioideae</taxon>
        <taxon>Spermacoceae</taxon>
        <taxon>Hedyotis-Oldenlandia complex</taxon>
        <taxon>Oldenlandia</taxon>
    </lineage>
</organism>
<protein>
    <submittedName>
        <fullName evidence="8">OLC1v1033033C1</fullName>
    </submittedName>
</protein>
<dbReference type="PANTHER" id="PTHR13317">
    <property type="entry name" value="TRANSMEMBRANE ANTERIOR POSTERIOR TRANSFORMATION PROTEIN 1 HOMOLOG"/>
    <property type="match status" value="1"/>
</dbReference>
<dbReference type="AlphaFoldDB" id="A0AAV1CN45"/>
<evidence type="ECO:0000256" key="6">
    <source>
        <dbReference type="SAM" id="MobiDB-lite"/>
    </source>
</evidence>
<dbReference type="EMBL" id="OX459119">
    <property type="protein sequence ID" value="CAI9096811.1"/>
    <property type="molecule type" value="Genomic_DNA"/>
</dbReference>
<dbReference type="Pfam" id="PF05346">
    <property type="entry name" value="DUF747"/>
    <property type="match status" value="1"/>
</dbReference>
<evidence type="ECO:0000313" key="8">
    <source>
        <dbReference type="EMBL" id="CAI9096811.1"/>
    </source>
</evidence>
<feature type="transmembrane region" description="Helical" evidence="7">
    <location>
        <begin position="596"/>
        <end position="621"/>
    </location>
</feature>
<dbReference type="PANTHER" id="PTHR13317:SF4">
    <property type="entry name" value="TRANSMEMBRANE ANTERIOR POSTERIOR TRANSFORMATION PROTEIN 1 HOMOLOG"/>
    <property type="match status" value="1"/>
</dbReference>
<feature type="compositionally biased region" description="Basic residues" evidence="6">
    <location>
        <begin position="47"/>
        <end position="60"/>
    </location>
</feature>
<keyword evidence="3 7" id="KW-0812">Transmembrane</keyword>
<reference evidence="8" key="1">
    <citation type="submission" date="2023-03" db="EMBL/GenBank/DDBJ databases">
        <authorList>
            <person name="Julca I."/>
        </authorList>
    </citation>
    <scope>NUCLEOTIDE SEQUENCE</scope>
</reference>
<name>A0AAV1CN45_OLDCO</name>
<accession>A0AAV1CN45</accession>
<evidence type="ECO:0000256" key="2">
    <source>
        <dbReference type="ARBA" id="ARBA00008803"/>
    </source>
</evidence>
<evidence type="ECO:0000256" key="3">
    <source>
        <dbReference type="ARBA" id="ARBA00022692"/>
    </source>
</evidence>
<evidence type="ECO:0000313" key="9">
    <source>
        <dbReference type="Proteomes" id="UP001161247"/>
    </source>
</evidence>
<dbReference type="Proteomes" id="UP001161247">
    <property type="component" value="Chromosome 2"/>
</dbReference>
<proteinExistence type="inferred from homology"/>
<dbReference type="PROSITE" id="PS50231">
    <property type="entry name" value="RICIN_B_LECTIN"/>
    <property type="match status" value="1"/>
</dbReference>
<feature type="transmembrane region" description="Helical" evidence="7">
    <location>
        <begin position="564"/>
        <end position="584"/>
    </location>
</feature>
<keyword evidence="4 7" id="KW-1133">Transmembrane helix</keyword>
<feature type="region of interest" description="Disordered" evidence="6">
    <location>
        <begin position="31"/>
        <end position="62"/>
    </location>
</feature>
<feature type="transmembrane region" description="Helical" evidence="7">
    <location>
        <begin position="508"/>
        <end position="529"/>
    </location>
</feature>
<comment type="similarity">
    <text evidence="2">Belongs to the TAPT1 family.</text>
</comment>
<dbReference type="InterPro" id="IPR008010">
    <property type="entry name" value="Tatp1"/>
</dbReference>
<evidence type="ECO:0000256" key="4">
    <source>
        <dbReference type="ARBA" id="ARBA00022989"/>
    </source>
</evidence>
<evidence type="ECO:0000256" key="5">
    <source>
        <dbReference type="ARBA" id="ARBA00023136"/>
    </source>
</evidence>
<evidence type="ECO:0000256" key="1">
    <source>
        <dbReference type="ARBA" id="ARBA00004141"/>
    </source>
</evidence>
<keyword evidence="5 7" id="KW-0472">Membrane</keyword>
<comment type="subcellular location">
    <subcellularLocation>
        <location evidence="1">Membrane</location>
        <topology evidence="1">Multi-pass membrane protein</topology>
    </subcellularLocation>
</comment>
<gene>
    <name evidence="8" type="ORF">OLC1_LOCUS7473</name>
</gene>
<evidence type="ECO:0000256" key="7">
    <source>
        <dbReference type="SAM" id="Phobius"/>
    </source>
</evidence>
<dbReference type="GO" id="GO:0005789">
    <property type="term" value="C:endoplasmic reticulum membrane"/>
    <property type="evidence" value="ECO:0007669"/>
    <property type="project" value="TreeGrafter"/>
</dbReference>
<sequence>MPLRIADRKLSFSTLATYDADSDEFLIRRSASDPSSVLPPAGASTHHSPKKRKKKKKTKKSLIENDSLSLPPKVDRVTESNGEAIDRCSPTDGFSLNNYSYTFVETTPTIVVPEVLERRGDGYSVRTSITRSPHLRQRSVNLAVNGINESEPAASSVTSLGSVECKNSTNAGGEIVEKEIERGNEADLIPQRTFEMNGRTLEKEESLDWKKVMAEDPHYAYPVEKSPLKYFLDEMHSGNSLQRTVTLGNEKERERVYNIIFQLPWRIELLINVGFFVCLDSFLSLLTIMPARISIMLWRLLKTRQFKRPSSAELSDFGCLIVLLCGVALLQQADISWIYHMIRGQGTIKLYVLYNVLEIFDKLCQSFGGDVMQTMFNSADDLASCSAESFQLSLWRFIKDESLAVASSNILIKLTKRTYYDTIHVNSVTTQGVTLSTCIVAHNNALWALLISNNFGEIKSNVFKRYNKDNVHSLAHFDAVERFHVSAFLLFVLAQNILEAEGSWFENFLLNAFLVLFCEVLIDVIKLSFIAKFNDHKPDTFSEFLEDLCNQTLKIPTEPGKRTLVFVPLAPACLVIRVLRPVYAAHLPSNPLVWRFLWIFLLSAMTFVMLSSLKLLIGMGLQKYAGWYIKRRLRKKLHKD</sequence>